<dbReference type="GO" id="GO:0005777">
    <property type="term" value="C:peroxisome"/>
    <property type="evidence" value="ECO:0007669"/>
    <property type="project" value="TreeGrafter"/>
</dbReference>
<reference evidence="7" key="1">
    <citation type="submission" date="2015-12" db="EMBL/GenBank/DDBJ databases">
        <title>De novo transcriptome assembly of four potential Pierce s Disease insect vectors from Arizona vineyards.</title>
        <authorList>
            <person name="Tassone E.E."/>
        </authorList>
    </citation>
    <scope>NUCLEOTIDE SEQUENCE</scope>
</reference>
<proteinExistence type="inferred from homology"/>
<dbReference type="PANTHER" id="PTHR22589:SF103">
    <property type="entry name" value="CARNITINE O-ACETYL-TRANSFERASE, ISOFORM A-RELATED"/>
    <property type="match status" value="1"/>
</dbReference>
<dbReference type="InterPro" id="IPR039551">
    <property type="entry name" value="Cho/carn_acyl_trans"/>
</dbReference>
<dbReference type="Gene3D" id="3.30.559.10">
    <property type="entry name" value="Chloramphenicol acetyltransferase-like domain"/>
    <property type="match status" value="1"/>
</dbReference>
<dbReference type="InterPro" id="IPR023213">
    <property type="entry name" value="CAT-like_dom_sf"/>
</dbReference>
<dbReference type="PROSITE" id="PS00440">
    <property type="entry name" value="ACYLTRANSF_C_2"/>
    <property type="match status" value="1"/>
</dbReference>
<gene>
    <name evidence="7" type="ORF">g.14990</name>
</gene>
<dbReference type="PANTHER" id="PTHR22589">
    <property type="entry name" value="CARNITINE O-ACYLTRANSFERASE"/>
    <property type="match status" value="1"/>
</dbReference>
<evidence type="ECO:0000256" key="1">
    <source>
        <dbReference type="ARBA" id="ARBA00005232"/>
    </source>
</evidence>
<dbReference type="GO" id="GO:0019254">
    <property type="term" value="P:carnitine metabolic process, CoA-linked"/>
    <property type="evidence" value="ECO:0007669"/>
    <property type="project" value="TreeGrafter"/>
</dbReference>
<protein>
    <recommendedName>
        <fullName evidence="6">Choline/carnitine acyltransferase domain-containing protein</fullName>
    </recommendedName>
</protein>
<keyword evidence="3 5" id="KW-0012">Acyltransferase</keyword>
<evidence type="ECO:0000256" key="2">
    <source>
        <dbReference type="ARBA" id="ARBA00022679"/>
    </source>
</evidence>
<dbReference type="AlphaFoldDB" id="A0A1B6C8B2"/>
<keyword evidence="2 5" id="KW-0808">Transferase</keyword>
<dbReference type="InterPro" id="IPR042231">
    <property type="entry name" value="Cho/carn_acyl_trans_2"/>
</dbReference>
<dbReference type="EMBL" id="GEDC01027565">
    <property type="protein sequence ID" value="JAS09733.1"/>
    <property type="molecule type" value="Transcribed_RNA"/>
</dbReference>
<organism evidence="7">
    <name type="scientific">Clastoptera arizonana</name>
    <name type="common">Arizona spittle bug</name>
    <dbReference type="NCBI Taxonomy" id="38151"/>
    <lineage>
        <taxon>Eukaryota</taxon>
        <taxon>Metazoa</taxon>
        <taxon>Ecdysozoa</taxon>
        <taxon>Arthropoda</taxon>
        <taxon>Hexapoda</taxon>
        <taxon>Insecta</taxon>
        <taxon>Pterygota</taxon>
        <taxon>Neoptera</taxon>
        <taxon>Paraneoptera</taxon>
        <taxon>Hemiptera</taxon>
        <taxon>Auchenorrhyncha</taxon>
        <taxon>Cercopoidea</taxon>
        <taxon>Clastopteridae</taxon>
        <taxon>Clastoptera</taxon>
    </lineage>
</organism>
<evidence type="ECO:0000259" key="6">
    <source>
        <dbReference type="Pfam" id="PF00755"/>
    </source>
</evidence>
<accession>A0A1B6C8B2</accession>
<dbReference type="GO" id="GO:0004092">
    <property type="term" value="F:carnitine O-acetyltransferase activity"/>
    <property type="evidence" value="ECO:0007669"/>
    <property type="project" value="TreeGrafter"/>
</dbReference>
<dbReference type="InterPro" id="IPR000542">
    <property type="entry name" value="Carn_acyl_trans"/>
</dbReference>
<dbReference type="SUPFAM" id="SSF52777">
    <property type="entry name" value="CoA-dependent acyltransferases"/>
    <property type="match status" value="2"/>
</dbReference>
<evidence type="ECO:0000256" key="5">
    <source>
        <dbReference type="RuleBase" id="RU003801"/>
    </source>
</evidence>
<evidence type="ECO:0000256" key="4">
    <source>
        <dbReference type="PIRSR" id="PIRSR600542-1"/>
    </source>
</evidence>
<dbReference type="Gene3D" id="3.30.559.70">
    <property type="entry name" value="Choline/Carnitine o-acyltransferase, domain 2"/>
    <property type="match status" value="1"/>
</dbReference>
<dbReference type="FunFam" id="3.30.559.70:FF:000010">
    <property type="entry name" value="Carnitine O-Acetyl-Transferase, isoform B"/>
    <property type="match status" value="1"/>
</dbReference>
<evidence type="ECO:0000256" key="3">
    <source>
        <dbReference type="ARBA" id="ARBA00023315"/>
    </source>
</evidence>
<dbReference type="Pfam" id="PF00755">
    <property type="entry name" value="Carn_acyltransf"/>
    <property type="match status" value="1"/>
</dbReference>
<sequence length="607" mass="68440">MTCINNIRKTMVVIKRSYYSGLLPKLPVPPLKGSLTKYLRTVKPLVTLEEYTKTEMLVNNFVSPNNEGEKLQLLLEKRAQIEENWLSQWWLDTAYLEYRMPVVVFSSPGLAFPRQSFNSQMDQLDFVARLLLAIMDYKTIIDEGQIPIEKSGNDFLDMSQYTKVFGTYREPSRPRDKLLYNSKSKHVVVMHNNHAFKLNLWNNLGQRLNKGHLMQALLDIVSRSSTIAVPVGILTSDSRDNWNNSHKLLLQEPQNTSSLNMIKSSLFILSLDQVNNAPSYNDQSATGMQLIHGCGSKSNGGNRWFDKTIQFIVGRDGRVGLTYEHSPAEGQPIASMMDFIVQFIDKERSEANSAVLEAPQHLPFKISNSLQAAIDESTNNLDKLVENLEVYAFTFKDFGKEAIKQQKFSPDSFIQMALQYAFYRIHNTPAAQYETAATRKFLHGRTETIRSCSVESVEFARTMLNPSSTPLQKVAALKSAITAHKDYTVQALNGFGVDRHLLGLKLIAQQNGLPIPEIFSDTSYRKSLHMRVSTSQVASKCDGFMIYGPLVEDGYACCYNPRPNDINFGTTAFKSCSETSTVEFKQAIESSLVEMLHILVTTPSAKL</sequence>
<name>A0A1B6C8B2_9HEMI</name>
<feature type="domain" description="Choline/carnitine acyltransferase" evidence="6">
    <location>
        <begin position="26"/>
        <end position="589"/>
    </location>
</feature>
<feature type="active site" description="Proton acceptor" evidence="4">
    <location>
        <position position="325"/>
    </location>
</feature>
<comment type="similarity">
    <text evidence="1 5">Belongs to the carnitine/choline acetyltransferase family.</text>
</comment>
<evidence type="ECO:0000313" key="7">
    <source>
        <dbReference type="EMBL" id="JAS09733.1"/>
    </source>
</evidence>